<evidence type="ECO:0000256" key="1">
    <source>
        <dbReference type="ARBA" id="ARBA00022723"/>
    </source>
</evidence>
<keyword evidence="1" id="KW-0479">Metal-binding</keyword>
<dbReference type="AlphaFoldDB" id="A0A2P6NRY7"/>
<dbReference type="EMBL" id="MDYQ01000027">
    <property type="protein sequence ID" value="PRP86711.1"/>
    <property type="molecule type" value="Genomic_DNA"/>
</dbReference>
<evidence type="ECO:0000256" key="3">
    <source>
        <dbReference type="SAM" id="MobiDB-lite"/>
    </source>
</evidence>
<protein>
    <submittedName>
        <fullName evidence="6">PAP-associated domain-containing protein 5-like</fullName>
    </submittedName>
</protein>
<keyword evidence="7" id="KW-1185">Reference proteome</keyword>
<feature type="compositionally biased region" description="Acidic residues" evidence="3">
    <location>
        <begin position="530"/>
        <end position="540"/>
    </location>
</feature>
<dbReference type="InterPro" id="IPR054708">
    <property type="entry name" value="MTPAP-like_central"/>
</dbReference>
<dbReference type="GO" id="GO:0031499">
    <property type="term" value="C:TRAMP complex"/>
    <property type="evidence" value="ECO:0007669"/>
    <property type="project" value="TreeGrafter"/>
</dbReference>
<dbReference type="Pfam" id="PF22600">
    <property type="entry name" value="MTPAP-like_central"/>
    <property type="match status" value="1"/>
</dbReference>
<dbReference type="OrthoDB" id="273917at2759"/>
<proteinExistence type="predicted"/>
<dbReference type="SUPFAM" id="SSF81631">
    <property type="entry name" value="PAP/OAS1 substrate-binding domain"/>
    <property type="match status" value="1"/>
</dbReference>
<dbReference type="GO" id="GO:1990817">
    <property type="term" value="F:poly(A) RNA polymerase activity"/>
    <property type="evidence" value="ECO:0007669"/>
    <property type="project" value="InterPro"/>
</dbReference>
<feature type="region of interest" description="Disordered" evidence="3">
    <location>
        <begin position="1"/>
        <end position="80"/>
    </location>
</feature>
<dbReference type="SUPFAM" id="SSF81301">
    <property type="entry name" value="Nucleotidyltransferase"/>
    <property type="match status" value="1"/>
</dbReference>
<dbReference type="InterPro" id="IPR043519">
    <property type="entry name" value="NT_sf"/>
</dbReference>
<evidence type="ECO:0000259" key="5">
    <source>
        <dbReference type="Pfam" id="PF22600"/>
    </source>
</evidence>
<gene>
    <name evidence="6" type="ORF">PROFUN_02860</name>
</gene>
<feature type="compositionally biased region" description="Basic residues" evidence="3">
    <location>
        <begin position="1146"/>
        <end position="1159"/>
    </location>
</feature>
<evidence type="ECO:0000313" key="7">
    <source>
        <dbReference type="Proteomes" id="UP000241769"/>
    </source>
</evidence>
<accession>A0A2P6NRY7</accession>
<sequence length="1197" mass="135198">MSTEEYHRSNGSYSSFTPQETSGLDDPPSDINMRRNSSDKNEALRKSRSNGGRNIKRDRQPRPILRRVSSEGHFENINMPHPARKGLLWRSDEPPKKDVTFQSSSNGPLNSFTLPDWLTKECRNSNIQNGLHKKCKEGAQLAQWFLSLSPEERGRSLSFQDPETVKMIMQMHKKRCEGEGLFFAAGDSFIQVAFEKSKREVAANQFCFRKLSNLNHCTYPERLILFDNFLADSIRLGDTRQYLDTMTIASSLLEDGEAFIRVMHVVTRGNFLKDPCKVNWQDRQWIWDVPKWFSGMGFYSLGTFIAHKLETVLWLKYWEAHNLDPRSKPSYPKYVRSRNLEGLLSKSNLIHFWKSLQPYERRNIVGSMGNIVYHVLSNPETNRTGSPPHSMDLDYPKMLSELVDLSSQESPEQNERAFIEVLYFSPLDRADMPMDLVLRRVGFSIQSAYIDKLQMDIIVGEEAAKINKENGSNKKKKTKKKKVKKRENTKKKEEERTLVEEIVSVVEEPPVKEVPPVVPTPAPPVVPWEDPTDDQGDFEEFGSNKKKKTRKQNKKKSNSRRSTDDIELSNNNKKEEEAMGQTSVSAPSSPVARRRAAMSVKSQGPQAQIPVQSAPVTPPPAQVAPVQAHSQIPVRVNNVGKIQPWGIPSKASSMPSSTTSQMTQGVARSTSQPVMSDQAKSCRLRTSSDGREKPCTNDSENRPRSISNNSGKSTTTRANSTSSLPTRSHAFSAPSLPSQPHSQNPVTPTIPHPPSHSHSHPPAQSHTPPTEEPKREEKKESTALDKEIRDFYCRTRQIIEGGYLPKVHDIIRRITLMVKRLWDGAYVETYGSYATFLCIPASDIDLVVFGADTSSAFRSIGNYTPRNSIQLLAKQLTQSEWVTSIQVIETAKVPVIKLLVDKEGISISADVSFNQEVEGAPVYCSSEGLFSHCGIAARELIKGHIRKMPEMVQLVLVLKQFLQEKSLNNAFMGGLSSYCLVIMTISFLQMRSLNKEPPPLNVRMDLGDLFLEFLEMYGKKFDYEKMGITIQNGGGHFSLDKSIHANTGASLVIVDPFNPTNNLGQHTKGIWSVKAAFSKAHDELYNSEKSGAFLHRILRHHPEAHKSLSHGSHRTANLMYDALTLEQTDRHEDVSQLHLPQPKTQSHLRRGHHGRKTLRHSSSGEPHAPLSKSHQVFAHHHMDYPQQPHAHERRHNR</sequence>
<feature type="region of interest" description="Disordered" evidence="3">
    <location>
        <begin position="512"/>
        <end position="630"/>
    </location>
</feature>
<reference evidence="6 7" key="1">
    <citation type="journal article" date="2018" name="Genome Biol. Evol.">
        <title>Multiple Roots of Fruiting Body Formation in Amoebozoa.</title>
        <authorList>
            <person name="Hillmann F."/>
            <person name="Forbes G."/>
            <person name="Novohradska S."/>
            <person name="Ferling I."/>
            <person name="Riege K."/>
            <person name="Groth M."/>
            <person name="Westermann M."/>
            <person name="Marz M."/>
            <person name="Spaller T."/>
            <person name="Winckler T."/>
            <person name="Schaap P."/>
            <person name="Glockner G."/>
        </authorList>
    </citation>
    <scope>NUCLEOTIDE SEQUENCE [LARGE SCALE GENOMIC DNA]</scope>
    <source>
        <strain evidence="6 7">Jena</strain>
    </source>
</reference>
<keyword evidence="2" id="KW-0460">Magnesium</keyword>
<name>A0A2P6NRY7_9EUKA</name>
<feature type="compositionally biased region" description="Polar residues" evidence="3">
    <location>
        <begin position="704"/>
        <end position="726"/>
    </location>
</feature>
<dbReference type="PANTHER" id="PTHR23092:SF15">
    <property type="entry name" value="INACTIVE NON-CANONICAL POLY(A) RNA POLYMERASE PROTEIN TRF4-2-RELATED"/>
    <property type="match status" value="1"/>
</dbReference>
<dbReference type="FunCoup" id="A0A2P6NRY7">
    <property type="interactions" value="63"/>
</dbReference>
<feature type="domain" description="Poly(A) RNA polymerase mitochondrial-like central palm" evidence="5">
    <location>
        <begin position="784"/>
        <end position="916"/>
    </location>
</feature>
<dbReference type="CDD" id="cd05402">
    <property type="entry name" value="NT_PAP_TUTase"/>
    <property type="match status" value="1"/>
</dbReference>
<dbReference type="Pfam" id="PF03828">
    <property type="entry name" value="PAP_assoc"/>
    <property type="match status" value="1"/>
</dbReference>
<feature type="region of interest" description="Disordered" evidence="3">
    <location>
        <begin position="1131"/>
        <end position="1170"/>
    </location>
</feature>
<feature type="compositionally biased region" description="Basic residues" evidence="3">
    <location>
        <begin position="544"/>
        <end position="559"/>
    </location>
</feature>
<dbReference type="InterPro" id="IPR002058">
    <property type="entry name" value="PAP_assoc"/>
</dbReference>
<dbReference type="InParanoid" id="A0A2P6NRY7"/>
<feature type="compositionally biased region" description="Low complexity" evidence="3">
    <location>
        <begin position="652"/>
        <end position="664"/>
    </location>
</feature>
<feature type="compositionally biased region" description="Basic and acidic residues" evidence="3">
    <location>
        <begin position="686"/>
        <end position="703"/>
    </location>
</feature>
<dbReference type="Gene3D" id="1.10.1410.10">
    <property type="match status" value="1"/>
</dbReference>
<dbReference type="InterPro" id="IPR045862">
    <property type="entry name" value="Trf4-like"/>
</dbReference>
<feature type="compositionally biased region" description="Basic and acidic residues" evidence="3">
    <location>
        <begin position="32"/>
        <end position="45"/>
    </location>
</feature>
<dbReference type="Gene3D" id="3.30.460.10">
    <property type="entry name" value="Beta Polymerase, domain 2"/>
    <property type="match status" value="1"/>
</dbReference>
<feature type="region of interest" description="Disordered" evidence="3">
    <location>
        <begin position="469"/>
        <end position="495"/>
    </location>
</feature>
<evidence type="ECO:0000256" key="2">
    <source>
        <dbReference type="ARBA" id="ARBA00022842"/>
    </source>
</evidence>
<feature type="compositionally biased region" description="Basic and acidic residues" evidence="3">
    <location>
        <begin position="769"/>
        <end position="783"/>
    </location>
</feature>
<dbReference type="GO" id="GO:0005730">
    <property type="term" value="C:nucleolus"/>
    <property type="evidence" value="ECO:0007669"/>
    <property type="project" value="TreeGrafter"/>
</dbReference>
<feature type="domain" description="PAP-associated" evidence="4">
    <location>
        <begin position="1006"/>
        <end position="1061"/>
    </location>
</feature>
<dbReference type="GO" id="GO:0046872">
    <property type="term" value="F:metal ion binding"/>
    <property type="evidence" value="ECO:0007669"/>
    <property type="project" value="UniProtKB-KW"/>
</dbReference>
<comment type="caution">
    <text evidence="6">The sequence shown here is derived from an EMBL/GenBank/DDBJ whole genome shotgun (WGS) entry which is preliminary data.</text>
</comment>
<feature type="compositionally biased region" description="Pro residues" evidence="3">
    <location>
        <begin position="512"/>
        <end position="526"/>
    </location>
</feature>
<dbReference type="GO" id="GO:0043634">
    <property type="term" value="P:polyadenylation-dependent ncRNA catabolic process"/>
    <property type="evidence" value="ECO:0007669"/>
    <property type="project" value="TreeGrafter"/>
</dbReference>
<dbReference type="Proteomes" id="UP000241769">
    <property type="component" value="Unassembled WGS sequence"/>
</dbReference>
<feature type="compositionally biased region" description="Basic residues" evidence="3">
    <location>
        <begin position="473"/>
        <end position="489"/>
    </location>
</feature>
<dbReference type="GO" id="GO:0031123">
    <property type="term" value="P:RNA 3'-end processing"/>
    <property type="evidence" value="ECO:0007669"/>
    <property type="project" value="TreeGrafter"/>
</dbReference>
<dbReference type="GO" id="GO:0003729">
    <property type="term" value="F:mRNA binding"/>
    <property type="evidence" value="ECO:0007669"/>
    <property type="project" value="TreeGrafter"/>
</dbReference>
<feature type="compositionally biased region" description="Polar residues" evidence="3">
    <location>
        <begin position="735"/>
        <end position="744"/>
    </location>
</feature>
<feature type="region of interest" description="Disordered" evidence="3">
    <location>
        <begin position="642"/>
        <end position="783"/>
    </location>
</feature>
<dbReference type="STRING" id="1890364.A0A2P6NRY7"/>
<dbReference type="PANTHER" id="PTHR23092">
    <property type="entry name" value="POLY(A) RNA POLYMERASE"/>
    <property type="match status" value="1"/>
</dbReference>
<evidence type="ECO:0000313" key="6">
    <source>
        <dbReference type="EMBL" id="PRP86711.1"/>
    </source>
</evidence>
<feature type="compositionally biased region" description="Polar residues" evidence="3">
    <location>
        <begin position="666"/>
        <end position="685"/>
    </location>
</feature>
<feature type="compositionally biased region" description="Polar residues" evidence="3">
    <location>
        <begin position="9"/>
        <end position="22"/>
    </location>
</feature>
<evidence type="ECO:0000259" key="4">
    <source>
        <dbReference type="Pfam" id="PF03828"/>
    </source>
</evidence>
<organism evidence="6 7">
    <name type="scientific">Planoprotostelium fungivorum</name>
    <dbReference type="NCBI Taxonomy" id="1890364"/>
    <lineage>
        <taxon>Eukaryota</taxon>
        <taxon>Amoebozoa</taxon>
        <taxon>Evosea</taxon>
        <taxon>Variosea</taxon>
        <taxon>Cavosteliida</taxon>
        <taxon>Cavosteliaceae</taxon>
        <taxon>Planoprotostelium</taxon>
    </lineage>
</organism>